<dbReference type="OrthoDB" id="780166at2759"/>
<dbReference type="GO" id="GO:0009630">
    <property type="term" value="P:gravitropism"/>
    <property type="evidence" value="ECO:0007669"/>
    <property type="project" value="InterPro"/>
</dbReference>
<name>A0A251RQ23_HELAN</name>
<dbReference type="Gramene" id="mRNA:HanXRQr2_Chr17g0803081">
    <property type="protein sequence ID" value="mRNA:HanXRQr2_Chr17g0803081"/>
    <property type="gene ID" value="HanXRQr2_Chr17g0803081"/>
</dbReference>
<gene>
    <name evidence="2" type="ORF">HannXRQ_Chr17g0551521</name>
    <name evidence="1" type="ORF">HanXRQr2_Chr17g0803081</name>
</gene>
<sequence length="291" mass="33601">MRTLGWMQKRFWKNNEQSTNVSTGKSHYCFSALWEVDEQQHYPEANNNSAKFRQPVAVESHGVEIVKEEIVEMRPEFLHGLLAIGTLGSVMITNDPITPEPTIDAEETSAGEQILKKLENLTETELEKDTKENKNVVVYPPKVYYEMPAIKEDEKDPKAEKGVKTGTRVFHIIKKMLKKIDFESGCSTTSAFRRTAIIRDSTKKTLKKVFRKSRKIHPETADIHVNKSRKYDVKKMCYDESYDKEVTSDDDDDMFNQDGMFKKETICSNVQPAGRKAHWIKTDADYFVLEF</sequence>
<evidence type="ECO:0000313" key="1">
    <source>
        <dbReference type="EMBL" id="KAF5755464.1"/>
    </source>
</evidence>
<reference evidence="1 3" key="1">
    <citation type="journal article" date="2017" name="Nature">
        <title>The sunflower genome provides insights into oil metabolism, flowering and Asterid evolution.</title>
        <authorList>
            <person name="Badouin H."/>
            <person name="Gouzy J."/>
            <person name="Grassa C.J."/>
            <person name="Murat F."/>
            <person name="Staton S.E."/>
            <person name="Cottret L."/>
            <person name="Lelandais-Briere C."/>
            <person name="Owens G.L."/>
            <person name="Carrere S."/>
            <person name="Mayjonade B."/>
            <person name="Legrand L."/>
            <person name="Gill N."/>
            <person name="Kane N.C."/>
            <person name="Bowers J.E."/>
            <person name="Hubner S."/>
            <person name="Bellec A."/>
            <person name="Berard A."/>
            <person name="Berges H."/>
            <person name="Blanchet N."/>
            <person name="Boniface M.C."/>
            <person name="Brunel D."/>
            <person name="Catrice O."/>
            <person name="Chaidir N."/>
            <person name="Claudel C."/>
            <person name="Donnadieu C."/>
            <person name="Faraut T."/>
            <person name="Fievet G."/>
            <person name="Helmstetter N."/>
            <person name="King M."/>
            <person name="Knapp S.J."/>
            <person name="Lai Z."/>
            <person name="Le Paslier M.C."/>
            <person name="Lippi Y."/>
            <person name="Lorenzon L."/>
            <person name="Mandel J.R."/>
            <person name="Marage G."/>
            <person name="Marchand G."/>
            <person name="Marquand E."/>
            <person name="Bret-Mestries E."/>
            <person name="Morien E."/>
            <person name="Nambeesan S."/>
            <person name="Nguyen T."/>
            <person name="Pegot-Espagnet P."/>
            <person name="Pouilly N."/>
            <person name="Raftis F."/>
            <person name="Sallet E."/>
            <person name="Schiex T."/>
            <person name="Thomas J."/>
            <person name="Vandecasteele C."/>
            <person name="Vares D."/>
            <person name="Vear F."/>
            <person name="Vautrin S."/>
            <person name="Crespi M."/>
            <person name="Mangin B."/>
            <person name="Burke J.M."/>
            <person name="Salse J."/>
            <person name="Munos S."/>
            <person name="Vincourt P."/>
            <person name="Rieseberg L.H."/>
            <person name="Langlade N.B."/>
        </authorList>
    </citation>
    <scope>NUCLEOTIDE SEQUENCE [LARGE SCALE GENOMIC DNA]</scope>
    <source>
        <strain evidence="3">cv. SF193</strain>
        <tissue evidence="1">Leaves</tissue>
    </source>
</reference>
<dbReference type="OMA" id="FKKETIC"/>
<dbReference type="PANTHER" id="PTHR34959">
    <property type="entry name" value="PROTEIN LAZY 1"/>
    <property type="match status" value="1"/>
</dbReference>
<dbReference type="Proteomes" id="UP000215914">
    <property type="component" value="Chromosome 17"/>
</dbReference>
<dbReference type="AlphaFoldDB" id="A0A251RQ23"/>
<proteinExistence type="predicted"/>
<accession>A0A251RQ23</accession>
<keyword evidence="3" id="KW-1185">Reference proteome</keyword>
<dbReference type="EMBL" id="CM007906">
    <property type="protein sequence ID" value="OTF86505.1"/>
    <property type="molecule type" value="Genomic_DNA"/>
</dbReference>
<dbReference type="EMBL" id="MNCJ02000332">
    <property type="protein sequence ID" value="KAF5755464.1"/>
    <property type="molecule type" value="Genomic_DNA"/>
</dbReference>
<reference evidence="1" key="3">
    <citation type="submission" date="2020-06" db="EMBL/GenBank/DDBJ databases">
        <title>Helianthus annuus Genome sequencing and assembly Release 2.</title>
        <authorList>
            <person name="Gouzy J."/>
            <person name="Langlade N."/>
            <person name="Munos S."/>
        </authorList>
    </citation>
    <scope>NUCLEOTIDE SEQUENCE</scope>
    <source>
        <tissue evidence="1">Leaves</tissue>
    </source>
</reference>
<protein>
    <submittedName>
        <fullName evidence="2">Uncharacterized protein</fullName>
    </submittedName>
</protein>
<evidence type="ECO:0000313" key="3">
    <source>
        <dbReference type="Proteomes" id="UP000215914"/>
    </source>
</evidence>
<reference evidence="2" key="2">
    <citation type="submission" date="2017-02" db="EMBL/GenBank/DDBJ databases">
        <title>Sunflower complete genome.</title>
        <authorList>
            <person name="Langlade N."/>
            <person name="Munos S."/>
        </authorList>
    </citation>
    <scope>NUCLEOTIDE SEQUENCE [LARGE SCALE GENOMIC DNA]</scope>
    <source>
        <tissue evidence="2">Leaves</tissue>
    </source>
</reference>
<evidence type="ECO:0000313" key="2">
    <source>
        <dbReference type="EMBL" id="OTF86505.1"/>
    </source>
</evidence>
<organism evidence="2 3">
    <name type="scientific">Helianthus annuus</name>
    <name type="common">Common sunflower</name>
    <dbReference type="NCBI Taxonomy" id="4232"/>
    <lineage>
        <taxon>Eukaryota</taxon>
        <taxon>Viridiplantae</taxon>
        <taxon>Streptophyta</taxon>
        <taxon>Embryophyta</taxon>
        <taxon>Tracheophyta</taxon>
        <taxon>Spermatophyta</taxon>
        <taxon>Magnoliopsida</taxon>
        <taxon>eudicotyledons</taxon>
        <taxon>Gunneridae</taxon>
        <taxon>Pentapetalae</taxon>
        <taxon>asterids</taxon>
        <taxon>campanulids</taxon>
        <taxon>Asterales</taxon>
        <taxon>Asteraceae</taxon>
        <taxon>Asteroideae</taxon>
        <taxon>Heliantheae alliance</taxon>
        <taxon>Heliantheae</taxon>
        <taxon>Helianthus</taxon>
    </lineage>
</organism>
<dbReference type="InterPro" id="IPR038928">
    <property type="entry name" value="LAZY1"/>
</dbReference>
<dbReference type="PANTHER" id="PTHR34959:SF14">
    <property type="match status" value="1"/>
</dbReference>
<dbReference type="InParanoid" id="A0A251RQ23"/>
<dbReference type="GO" id="GO:2000012">
    <property type="term" value="P:regulation of auxin polar transport"/>
    <property type="evidence" value="ECO:0007669"/>
    <property type="project" value="InterPro"/>
</dbReference>